<keyword evidence="2" id="KW-0732">Signal</keyword>
<sequence length="301" mass="32246">MPPSRCVPASAPSLIPRARSLVAATALLCVVVLSDAVLPARADPMPREVLESLPDWEEDIGLRRALKCNGASRVRVARARFSSASASNGHVAFASFREDSNRAADVQPPVRPSPLSSTACAIAVNELVENLNAKRAKMRRKLTTDEAITALERGCITARKDWGLQMRNNKVTPVYSNDHTVARAEGSWISTFVVNACGEVVGEHDETVLHAWKSNTPLLELQGRVCKTGKHGATGPGEGDGSNSKIDDSYPNGLGVCPATADMSLVNTHDDGWSSWDGPQHKKGGANTPVQKNPPEMKVEL</sequence>
<dbReference type="AlphaFoldDB" id="C1N172"/>
<evidence type="ECO:0000313" key="4">
    <source>
        <dbReference type="Proteomes" id="UP000001876"/>
    </source>
</evidence>
<evidence type="ECO:0000256" key="2">
    <source>
        <dbReference type="SAM" id="SignalP"/>
    </source>
</evidence>
<dbReference type="GeneID" id="9687201"/>
<feature type="signal peptide" evidence="2">
    <location>
        <begin position="1"/>
        <end position="42"/>
    </location>
</feature>
<name>C1N172_MICPC</name>
<dbReference type="RefSeq" id="XP_003061517.1">
    <property type="nucleotide sequence ID" value="XM_003061471.1"/>
</dbReference>
<dbReference type="KEGG" id="mpp:MICPUCDRAFT_51286"/>
<feature type="region of interest" description="Disordered" evidence="1">
    <location>
        <begin position="269"/>
        <end position="301"/>
    </location>
</feature>
<dbReference type="OMA" id="NTHDDGW"/>
<dbReference type="EMBL" id="GG663744">
    <property type="protein sequence ID" value="EEH54147.1"/>
    <property type="molecule type" value="Genomic_DNA"/>
</dbReference>
<keyword evidence="4" id="KW-1185">Reference proteome</keyword>
<gene>
    <name evidence="3" type="ORF">MICPUCDRAFT_51286</name>
</gene>
<dbReference type="OrthoDB" id="10541376at2759"/>
<proteinExistence type="predicted"/>
<protein>
    <submittedName>
        <fullName evidence="3">Predicted protein</fullName>
    </submittedName>
</protein>
<evidence type="ECO:0000256" key="1">
    <source>
        <dbReference type="SAM" id="MobiDB-lite"/>
    </source>
</evidence>
<accession>C1N172</accession>
<dbReference type="Proteomes" id="UP000001876">
    <property type="component" value="Unassembled WGS sequence"/>
</dbReference>
<feature type="region of interest" description="Disordered" evidence="1">
    <location>
        <begin position="229"/>
        <end position="250"/>
    </location>
</feature>
<organism evidence="4">
    <name type="scientific">Micromonas pusilla (strain CCMP1545)</name>
    <name type="common">Picoplanktonic green alga</name>
    <dbReference type="NCBI Taxonomy" id="564608"/>
    <lineage>
        <taxon>Eukaryota</taxon>
        <taxon>Viridiplantae</taxon>
        <taxon>Chlorophyta</taxon>
        <taxon>Mamiellophyceae</taxon>
        <taxon>Mamiellales</taxon>
        <taxon>Mamiellaceae</taxon>
        <taxon>Micromonas</taxon>
    </lineage>
</organism>
<evidence type="ECO:0000313" key="3">
    <source>
        <dbReference type="EMBL" id="EEH54147.1"/>
    </source>
</evidence>
<reference evidence="3 4" key="1">
    <citation type="journal article" date="2009" name="Science">
        <title>Green evolution and dynamic adaptations revealed by genomes of the marine picoeukaryotes Micromonas.</title>
        <authorList>
            <person name="Worden A.Z."/>
            <person name="Lee J.H."/>
            <person name="Mock T."/>
            <person name="Rouze P."/>
            <person name="Simmons M.P."/>
            <person name="Aerts A.L."/>
            <person name="Allen A.E."/>
            <person name="Cuvelier M.L."/>
            <person name="Derelle E."/>
            <person name="Everett M.V."/>
            <person name="Foulon E."/>
            <person name="Grimwood J."/>
            <person name="Gundlach H."/>
            <person name="Henrissat B."/>
            <person name="Napoli C."/>
            <person name="McDonald S.M."/>
            <person name="Parker M.S."/>
            <person name="Rombauts S."/>
            <person name="Salamov A."/>
            <person name="Von Dassow P."/>
            <person name="Badger J.H."/>
            <person name="Coutinho P.M."/>
            <person name="Demir E."/>
            <person name="Dubchak I."/>
            <person name="Gentemann C."/>
            <person name="Eikrem W."/>
            <person name="Gready J.E."/>
            <person name="John U."/>
            <person name="Lanier W."/>
            <person name="Lindquist E.A."/>
            <person name="Lucas S."/>
            <person name="Mayer K.F."/>
            <person name="Moreau H."/>
            <person name="Not F."/>
            <person name="Otillar R."/>
            <person name="Panaud O."/>
            <person name="Pangilinan J."/>
            <person name="Paulsen I."/>
            <person name="Piegu B."/>
            <person name="Poliakov A."/>
            <person name="Robbens S."/>
            <person name="Schmutz J."/>
            <person name="Toulza E."/>
            <person name="Wyss T."/>
            <person name="Zelensky A."/>
            <person name="Zhou K."/>
            <person name="Armbrust E.V."/>
            <person name="Bhattacharya D."/>
            <person name="Goodenough U.W."/>
            <person name="Van de Peer Y."/>
            <person name="Grigoriev I.V."/>
        </authorList>
    </citation>
    <scope>NUCLEOTIDE SEQUENCE [LARGE SCALE GENOMIC DNA]</scope>
    <source>
        <strain evidence="3 4">CCMP1545</strain>
    </source>
</reference>
<feature type="chain" id="PRO_5002912216" evidence="2">
    <location>
        <begin position="43"/>
        <end position="301"/>
    </location>
</feature>